<evidence type="ECO:0000313" key="3">
    <source>
        <dbReference type="Proteomes" id="UP000295717"/>
    </source>
</evidence>
<dbReference type="AlphaFoldDB" id="A0A4R3N0X1"/>
<dbReference type="Proteomes" id="UP000295717">
    <property type="component" value="Unassembled WGS sequence"/>
</dbReference>
<gene>
    <name evidence="2" type="ORF">EDC35_103453</name>
</gene>
<accession>A0A4R3N0X1</accession>
<evidence type="ECO:0000313" key="2">
    <source>
        <dbReference type="EMBL" id="TCT22354.1"/>
    </source>
</evidence>
<keyword evidence="3" id="KW-1185">Reference proteome</keyword>
<name>A0A4R3N0X1_9GAMM</name>
<comment type="caution">
    <text evidence="2">The sequence shown here is derived from an EMBL/GenBank/DDBJ whole genome shotgun (WGS) entry which is preliminary data.</text>
</comment>
<evidence type="ECO:0000256" key="1">
    <source>
        <dbReference type="SAM" id="Coils"/>
    </source>
</evidence>
<organism evidence="2 3">
    <name type="scientific">Thiobaca trueperi</name>
    <dbReference type="NCBI Taxonomy" id="127458"/>
    <lineage>
        <taxon>Bacteria</taxon>
        <taxon>Pseudomonadati</taxon>
        <taxon>Pseudomonadota</taxon>
        <taxon>Gammaproteobacteria</taxon>
        <taxon>Chromatiales</taxon>
        <taxon>Chromatiaceae</taxon>
        <taxon>Thiobaca</taxon>
    </lineage>
</organism>
<proteinExistence type="predicted"/>
<protein>
    <submittedName>
        <fullName evidence="2">Uncharacterized protein</fullName>
    </submittedName>
</protein>
<keyword evidence="1" id="KW-0175">Coiled coil</keyword>
<reference evidence="2 3" key="1">
    <citation type="submission" date="2019-03" db="EMBL/GenBank/DDBJ databases">
        <title>Genomic Encyclopedia of Type Strains, Phase IV (KMG-IV): sequencing the most valuable type-strain genomes for metagenomic binning, comparative biology and taxonomic classification.</title>
        <authorList>
            <person name="Goeker M."/>
        </authorList>
    </citation>
    <scope>NUCLEOTIDE SEQUENCE [LARGE SCALE GENOMIC DNA]</scope>
    <source>
        <strain evidence="2 3">DSM 13587</strain>
    </source>
</reference>
<dbReference type="RefSeq" id="WP_132976734.1">
    <property type="nucleotide sequence ID" value="NZ_SMAO01000003.1"/>
</dbReference>
<feature type="coiled-coil region" evidence="1">
    <location>
        <begin position="91"/>
        <end position="135"/>
    </location>
</feature>
<sequence>MPKKIAPAAIQALKEALTLVYWYKSELRSFLSQCLSDSQVLSRLNWDDYKRNIVVTLVDHLAKNEEIYQLDLIRLMSEVCQVSDFSHLKKLEEGAKKAKDAESAIKALRAQLKGYQDIEQEQKRAEERRKQAHERLMKVYRSHLSFSPTGIL</sequence>
<dbReference type="OrthoDB" id="5521926at2"/>
<dbReference type="EMBL" id="SMAO01000003">
    <property type="protein sequence ID" value="TCT22354.1"/>
    <property type="molecule type" value="Genomic_DNA"/>
</dbReference>